<dbReference type="SUPFAM" id="SSF46785">
    <property type="entry name" value="Winged helix' DNA-binding domain"/>
    <property type="match status" value="1"/>
</dbReference>
<accession>A0A4R7VFK1</accession>
<dbReference type="SUPFAM" id="SSF55781">
    <property type="entry name" value="GAF domain-like"/>
    <property type="match status" value="1"/>
</dbReference>
<dbReference type="GO" id="GO:0006071">
    <property type="term" value="P:glycerol metabolic process"/>
    <property type="evidence" value="ECO:0007669"/>
    <property type="project" value="UniProtKB-KW"/>
</dbReference>
<feature type="domain" description="HTH iclR-type" evidence="7">
    <location>
        <begin position="34"/>
        <end position="96"/>
    </location>
</feature>
<keyword evidence="10" id="KW-1185">Reference proteome</keyword>
<dbReference type="SMART" id="SM00346">
    <property type="entry name" value="HTH_ICLR"/>
    <property type="match status" value="1"/>
</dbReference>
<dbReference type="PROSITE" id="PS51078">
    <property type="entry name" value="ICLR_ED"/>
    <property type="match status" value="1"/>
</dbReference>
<dbReference type="Pfam" id="PF01614">
    <property type="entry name" value="IclR_C"/>
    <property type="match status" value="1"/>
</dbReference>
<reference evidence="9 10" key="1">
    <citation type="submission" date="2019-03" db="EMBL/GenBank/DDBJ databases">
        <title>Genomic Encyclopedia of Archaeal and Bacterial Type Strains, Phase II (KMG-II): from individual species to whole genera.</title>
        <authorList>
            <person name="Goeker M."/>
        </authorList>
    </citation>
    <scope>NUCLEOTIDE SEQUENCE [LARGE SCALE GENOMIC DNA]</scope>
    <source>
        <strain evidence="9 10">DSM 45499</strain>
    </source>
</reference>
<evidence type="ECO:0000313" key="9">
    <source>
        <dbReference type="EMBL" id="TDV48020.1"/>
    </source>
</evidence>
<evidence type="ECO:0000256" key="4">
    <source>
        <dbReference type="ARBA" id="ARBA00023163"/>
    </source>
</evidence>
<comment type="caution">
    <text evidence="9">The sequence shown here is derived from an EMBL/GenBank/DDBJ whole genome shotgun (WGS) entry which is preliminary data.</text>
</comment>
<evidence type="ECO:0000256" key="5">
    <source>
        <dbReference type="ARBA" id="ARBA00058938"/>
    </source>
</evidence>
<evidence type="ECO:0000256" key="1">
    <source>
        <dbReference type="ARBA" id="ARBA00022798"/>
    </source>
</evidence>
<dbReference type="GO" id="GO:0045892">
    <property type="term" value="P:negative regulation of DNA-templated transcription"/>
    <property type="evidence" value="ECO:0007669"/>
    <property type="project" value="TreeGrafter"/>
</dbReference>
<dbReference type="Gene3D" id="3.30.450.40">
    <property type="match status" value="1"/>
</dbReference>
<keyword evidence="2" id="KW-0805">Transcription regulation</keyword>
<dbReference type="InterPro" id="IPR036390">
    <property type="entry name" value="WH_DNA-bd_sf"/>
</dbReference>
<dbReference type="EMBL" id="SOCP01000009">
    <property type="protein sequence ID" value="TDV48020.1"/>
    <property type="molecule type" value="Genomic_DNA"/>
</dbReference>
<dbReference type="FunFam" id="1.10.10.10:FF:000056">
    <property type="entry name" value="IclR family transcriptional regulator"/>
    <property type="match status" value="1"/>
</dbReference>
<evidence type="ECO:0000259" key="7">
    <source>
        <dbReference type="PROSITE" id="PS51077"/>
    </source>
</evidence>
<dbReference type="InterPro" id="IPR005471">
    <property type="entry name" value="Tscrpt_reg_IclR_N"/>
</dbReference>
<evidence type="ECO:0000256" key="2">
    <source>
        <dbReference type="ARBA" id="ARBA00023015"/>
    </source>
</evidence>
<dbReference type="PANTHER" id="PTHR30136:SF24">
    <property type="entry name" value="HTH-TYPE TRANSCRIPTIONAL REPRESSOR ALLR"/>
    <property type="match status" value="1"/>
</dbReference>
<protein>
    <recommendedName>
        <fullName evidence="6">Glycerol operon regulatory protein</fullName>
    </recommendedName>
</protein>
<dbReference type="Proteomes" id="UP000294927">
    <property type="component" value="Unassembled WGS sequence"/>
</dbReference>
<dbReference type="PROSITE" id="PS51077">
    <property type="entry name" value="HTH_ICLR"/>
    <property type="match status" value="1"/>
</dbReference>
<comment type="function">
    <text evidence="5">May be an activator protein for the gylABX operon.</text>
</comment>
<proteinExistence type="predicted"/>
<dbReference type="InterPro" id="IPR050707">
    <property type="entry name" value="HTH_MetabolicPath_Reg"/>
</dbReference>
<keyword evidence="3" id="KW-0238">DNA-binding</keyword>
<sequence length="280" mass="29932">MTYVSGTAPPGATALMCENFAVTVPQPSQQRSGAQAVERALAVLHCVEATDDSVGVTELAQRTGLTVSTAHRLARTLTEAGLLRQDARSERYGLGPALVVLGRKAERRLGYQQALPLLEELAEETGESINLGIRAGNEVNVVLDVMSSQPLRFNQESGTRIPLHVSAMGKCLLACGDIDAEIEGLGDLDRATHRTITDRDQLRAELELVRERGWALNDEERNPGVRAVAAPVLRPGGGVVGAIAIQGPTIRITDERLPELAALLGRTTKLVAELLSAPRD</sequence>
<dbReference type="Gene3D" id="1.10.10.10">
    <property type="entry name" value="Winged helix-like DNA-binding domain superfamily/Winged helix DNA-binding domain"/>
    <property type="match status" value="1"/>
</dbReference>
<dbReference type="GO" id="GO:0003700">
    <property type="term" value="F:DNA-binding transcription factor activity"/>
    <property type="evidence" value="ECO:0007669"/>
    <property type="project" value="TreeGrafter"/>
</dbReference>
<dbReference type="Pfam" id="PF09339">
    <property type="entry name" value="HTH_IclR"/>
    <property type="match status" value="1"/>
</dbReference>
<dbReference type="AlphaFoldDB" id="A0A4R7VFK1"/>
<dbReference type="InterPro" id="IPR036388">
    <property type="entry name" value="WH-like_DNA-bd_sf"/>
</dbReference>
<dbReference type="InterPro" id="IPR029016">
    <property type="entry name" value="GAF-like_dom_sf"/>
</dbReference>
<keyword evidence="1" id="KW-0319">Glycerol metabolism</keyword>
<name>A0A4R7VFK1_9PSEU</name>
<evidence type="ECO:0000256" key="6">
    <source>
        <dbReference type="ARBA" id="ARBA00070406"/>
    </source>
</evidence>
<keyword evidence="4" id="KW-0804">Transcription</keyword>
<dbReference type="GO" id="GO:0003677">
    <property type="term" value="F:DNA binding"/>
    <property type="evidence" value="ECO:0007669"/>
    <property type="project" value="UniProtKB-KW"/>
</dbReference>
<gene>
    <name evidence="9" type="ORF">CLV71_109264</name>
</gene>
<dbReference type="PANTHER" id="PTHR30136">
    <property type="entry name" value="HELIX-TURN-HELIX TRANSCRIPTIONAL REGULATOR, ICLR FAMILY"/>
    <property type="match status" value="1"/>
</dbReference>
<dbReference type="InterPro" id="IPR014757">
    <property type="entry name" value="Tscrpt_reg_IclR_C"/>
</dbReference>
<evidence type="ECO:0000313" key="10">
    <source>
        <dbReference type="Proteomes" id="UP000294927"/>
    </source>
</evidence>
<feature type="domain" description="IclR-ED" evidence="8">
    <location>
        <begin position="97"/>
        <end position="277"/>
    </location>
</feature>
<evidence type="ECO:0000256" key="3">
    <source>
        <dbReference type="ARBA" id="ARBA00023125"/>
    </source>
</evidence>
<organism evidence="9 10">
    <name type="scientific">Actinophytocola oryzae</name>
    <dbReference type="NCBI Taxonomy" id="502181"/>
    <lineage>
        <taxon>Bacteria</taxon>
        <taxon>Bacillati</taxon>
        <taxon>Actinomycetota</taxon>
        <taxon>Actinomycetes</taxon>
        <taxon>Pseudonocardiales</taxon>
        <taxon>Pseudonocardiaceae</taxon>
    </lineage>
</organism>
<evidence type="ECO:0000259" key="8">
    <source>
        <dbReference type="PROSITE" id="PS51078"/>
    </source>
</evidence>